<keyword evidence="5" id="KW-0460">Magnesium</keyword>
<sequence length="317" mass="36077">MGHLLNQVIIKEINELLVKKQINQEMINMIGSAYRAESITEELFPWANLTFLSCECVGGIPEVALPGAIGMELFALAADIFDDIQDQDNDNLPWRKLENAEALNLALCLLMLSYEAISQIPESELYRNIHKIINETGLCAIDGQFRELRHSDNDLVSLDQYFKLVRQKSGSLTACSCSIGAMLGRGSEALVSNLRCFGINLGIMCQIRNDLSDFFDYEKKNNFINNTKTLPYVYLLNILRSQPEHYKELLTLQNKGLRSFESKEREQLAKIAADEGVAQYCKVMYEIYRQKALNILREIPVPKKDKEKLIKLVEESV</sequence>
<dbReference type="SFLD" id="SFLDG01211">
    <property type="entry name" value="Competence_Regulatory_Protein"/>
    <property type="match status" value="1"/>
</dbReference>
<keyword evidence="4" id="KW-0479">Metal-binding</keyword>
<reference evidence="8 9" key="2">
    <citation type="journal article" date="2012" name="J. Bacteriol.">
        <title>Complete genome sequences of Desulfosporosinus orientis DSM765T, Desulfosporosinus youngiae DSM17734T, Desulfosporosinus meridiei DSM13257T, and Desulfosporosinus acidiphilus DSM22704T.</title>
        <authorList>
            <person name="Pester M."/>
            <person name="Brambilla E."/>
            <person name="Alazard D."/>
            <person name="Rattei T."/>
            <person name="Weinmaier T."/>
            <person name="Han J."/>
            <person name="Lucas S."/>
            <person name="Lapidus A."/>
            <person name="Cheng J.F."/>
            <person name="Goodwin L."/>
            <person name="Pitluck S."/>
            <person name="Peters L."/>
            <person name="Ovchinnikova G."/>
            <person name="Teshima H."/>
            <person name="Detter J.C."/>
            <person name="Han C.S."/>
            <person name="Tapia R."/>
            <person name="Land M.L."/>
            <person name="Hauser L."/>
            <person name="Kyrpides N.C."/>
            <person name="Ivanova N.N."/>
            <person name="Pagani I."/>
            <person name="Huntmann M."/>
            <person name="Wei C.L."/>
            <person name="Davenport K.W."/>
            <person name="Daligault H."/>
            <person name="Chain P.S."/>
            <person name="Chen A."/>
            <person name="Mavromatis K."/>
            <person name="Markowitz V."/>
            <person name="Szeto E."/>
            <person name="Mikhailova N."/>
            <person name="Pati A."/>
            <person name="Wagner M."/>
            <person name="Woyke T."/>
            <person name="Ollivier B."/>
            <person name="Klenk H.P."/>
            <person name="Spring S."/>
            <person name="Loy A."/>
        </authorList>
    </citation>
    <scope>NUCLEOTIDE SEQUENCE [LARGE SCALE GENOMIC DNA]</scope>
    <source>
        <strain evidence="9">ATCC 19365 / DSM 765 / NCIMB 8382 / VKM B-1628</strain>
    </source>
</reference>
<dbReference type="PANTHER" id="PTHR43281">
    <property type="entry name" value="FARNESYL DIPHOSPHATE SYNTHASE"/>
    <property type="match status" value="1"/>
</dbReference>
<dbReference type="HOGENOM" id="CLU_079583_0_0_9"/>
<name>G7W509_DESOD</name>
<comment type="cofactor">
    <cofactor evidence="1">
        <name>Mg(2+)</name>
        <dbReference type="ChEBI" id="CHEBI:18420"/>
    </cofactor>
</comment>
<evidence type="ECO:0000256" key="7">
    <source>
        <dbReference type="RuleBase" id="RU004466"/>
    </source>
</evidence>
<dbReference type="PATRIC" id="fig|768706.3.peg.116"/>
<evidence type="ECO:0000313" key="8">
    <source>
        <dbReference type="EMBL" id="AET65881.1"/>
    </source>
</evidence>
<dbReference type="PANTHER" id="PTHR43281:SF1">
    <property type="entry name" value="FARNESYL DIPHOSPHATE SYNTHASE"/>
    <property type="match status" value="1"/>
</dbReference>
<dbReference type="SFLD" id="SFLDS00005">
    <property type="entry name" value="Isoprenoid_Synthase_Type_I"/>
    <property type="match status" value="1"/>
</dbReference>
<dbReference type="GO" id="GO:0008299">
    <property type="term" value="P:isoprenoid biosynthetic process"/>
    <property type="evidence" value="ECO:0007669"/>
    <property type="project" value="UniProtKB-KW"/>
</dbReference>
<dbReference type="AlphaFoldDB" id="G7W509"/>
<dbReference type="EMBL" id="CP003108">
    <property type="protein sequence ID" value="AET65881.1"/>
    <property type="molecule type" value="Genomic_DNA"/>
</dbReference>
<dbReference type="SUPFAM" id="SSF48576">
    <property type="entry name" value="Terpenoid synthases"/>
    <property type="match status" value="1"/>
</dbReference>
<keyword evidence="6" id="KW-0414">Isoprene biosynthesis</keyword>
<dbReference type="GO" id="GO:0004659">
    <property type="term" value="F:prenyltransferase activity"/>
    <property type="evidence" value="ECO:0007669"/>
    <property type="project" value="InterPro"/>
</dbReference>
<dbReference type="Pfam" id="PF00348">
    <property type="entry name" value="polyprenyl_synt"/>
    <property type="match status" value="1"/>
</dbReference>
<dbReference type="GO" id="GO:0046872">
    <property type="term" value="F:metal ion binding"/>
    <property type="evidence" value="ECO:0007669"/>
    <property type="project" value="UniProtKB-KW"/>
</dbReference>
<comment type="similarity">
    <text evidence="2 7">Belongs to the FPP/GGPP synthase family.</text>
</comment>
<proteinExistence type="inferred from homology"/>
<keyword evidence="9" id="KW-1185">Reference proteome</keyword>
<organism evidence="8 9">
    <name type="scientific">Desulfosporosinus orientis (strain ATCC 19365 / DSM 765 / NCIMB 8382 / VKM B-1628 / Singapore I)</name>
    <name type="common">Desulfotomaculum orientis</name>
    <dbReference type="NCBI Taxonomy" id="768706"/>
    <lineage>
        <taxon>Bacteria</taxon>
        <taxon>Bacillati</taxon>
        <taxon>Bacillota</taxon>
        <taxon>Clostridia</taxon>
        <taxon>Eubacteriales</taxon>
        <taxon>Desulfitobacteriaceae</taxon>
        <taxon>Desulfosporosinus</taxon>
    </lineage>
</organism>
<evidence type="ECO:0000256" key="3">
    <source>
        <dbReference type="ARBA" id="ARBA00022679"/>
    </source>
</evidence>
<reference evidence="9" key="1">
    <citation type="submission" date="2011-11" db="EMBL/GenBank/DDBJ databases">
        <title>Complete sequence of Desulfosporosinus orientis DSM 765.</title>
        <authorList>
            <person name="Lucas S."/>
            <person name="Han J."/>
            <person name="Lapidus A."/>
            <person name="Cheng J.-F."/>
            <person name="Goodwin L."/>
            <person name="Pitluck S."/>
            <person name="Peters L."/>
            <person name="Ovchinnikova G."/>
            <person name="Teshima H."/>
            <person name="Detter J.C."/>
            <person name="Han C."/>
            <person name="Tapia R."/>
            <person name="Land M."/>
            <person name="Hauser L."/>
            <person name="Kyrpides N."/>
            <person name="Ivanova N."/>
            <person name="Pagani I."/>
            <person name="Pester M."/>
            <person name="Spring S."/>
            <person name="Ollivier B."/>
            <person name="Rattei T."/>
            <person name="Klenk H.-P."/>
            <person name="Wagner M."/>
            <person name="Loy A."/>
            <person name="Woyke T."/>
        </authorList>
    </citation>
    <scope>NUCLEOTIDE SEQUENCE [LARGE SCALE GENOMIC DNA]</scope>
    <source>
        <strain evidence="9">ATCC 19365 / DSM 765 / NCIMB 8382 / VKM B-1628</strain>
    </source>
</reference>
<dbReference type="Proteomes" id="UP000006346">
    <property type="component" value="Chromosome"/>
</dbReference>
<evidence type="ECO:0000256" key="1">
    <source>
        <dbReference type="ARBA" id="ARBA00001946"/>
    </source>
</evidence>
<evidence type="ECO:0000256" key="6">
    <source>
        <dbReference type="ARBA" id="ARBA00023229"/>
    </source>
</evidence>
<dbReference type="InterPro" id="IPR033965">
    <property type="entry name" value="ComQ"/>
</dbReference>
<dbReference type="RefSeq" id="WP_014182710.1">
    <property type="nucleotide sequence ID" value="NC_016584.1"/>
</dbReference>
<evidence type="ECO:0000256" key="5">
    <source>
        <dbReference type="ARBA" id="ARBA00022842"/>
    </source>
</evidence>
<evidence type="ECO:0000256" key="4">
    <source>
        <dbReference type="ARBA" id="ARBA00022723"/>
    </source>
</evidence>
<dbReference type="InterPro" id="IPR000092">
    <property type="entry name" value="Polyprenyl_synt"/>
</dbReference>
<evidence type="ECO:0000313" key="9">
    <source>
        <dbReference type="Proteomes" id="UP000006346"/>
    </source>
</evidence>
<accession>G7W509</accession>
<dbReference type="KEGG" id="dor:Desor_0155"/>
<keyword evidence="3 7" id="KW-0808">Transferase</keyword>
<evidence type="ECO:0000256" key="2">
    <source>
        <dbReference type="ARBA" id="ARBA00006706"/>
    </source>
</evidence>
<dbReference type="Gene3D" id="1.10.600.10">
    <property type="entry name" value="Farnesyl Diphosphate Synthase"/>
    <property type="match status" value="1"/>
</dbReference>
<dbReference type="STRING" id="768706.Desor_0155"/>
<dbReference type="OrthoDB" id="1792811at2"/>
<protein>
    <submittedName>
        <fullName evidence="8">Geranylgeranyl pyrophosphate synthase</fullName>
    </submittedName>
</protein>
<gene>
    <name evidence="8" type="ordered locus">Desor_0155</name>
</gene>
<dbReference type="eggNOG" id="COG0142">
    <property type="taxonomic scope" value="Bacteria"/>
</dbReference>
<dbReference type="CDD" id="cd00867">
    <property type="entry name" value="Trans_IPPS"/>
    <property type="match status" value="1"/>
</dbReference>
<dbReference type="InterPro" id="IPR008949">
    <property type="entry name" value="Isoprenoid_synthase_dom_sf"/>
</dbReference>